<dbReference type="Pfam" id="PF00141">
    <property type="entry name" value="peroxidase"/>
    <property type="match status" value="1"/>
</dbReference>
<dbReference type="InterPro" id="IPR019794">
    <property type="entry name" value="Peroxidases_AS"/>
</dbReference>
<comment type="function">
    <text evidence="18">Removal of H(2)O(2), oxidation of toxic reductants, biosynthesis and degradation of lignin, suberization, auxin catabolism, response to environmental stresses such as wounding, pathogen attack and oxidative stress.</text>
</comment>
<keyword evidence="10" id="KW-0325">Glycoprotein</keyword>
<evidence type="ECO:0000256" key="6">
    <source>
        <dbReference type="ARBA" id="ARBA00022837"/>
    </source>
</evidence>
<evidence type="ECO:0000256" key="3">
    <source>
        <dbReference type="ARBA" id="ARBA00022559"/>
    </source>
</evidence>
<comment type="cofactor">
    <cofactor evidence="15 18">
        <name>Ca(2+)</name>
        <dbReference type="ChEBI" id="CHEBI:29108"/>
    </cofactor>
    <text evidence="15 18">Binds 2 calcium ions per subunit.</text>
</comment>
<dbReference type="InterPro" id="IPR010255">
    <property type="entry name" value="Haem_peroxidase_sf"/>
</dbReference>
<feature type="binding site" evidence="15">
    <location>
        <position position="68"/>
    </location>
    <ligand>
        <name>Ca(2+)</name>
        <dbReference type="ChEBI" id="CHEBI:29108"/>
        <label>1</label>
    </ligand>
</feature>
<dbReference type="PROSITE" id="PS50873">
    <property type="entry name" value="PEROXIDASE_4"/>
    <property type="match status" value="1"/>
</dbReference>
<feature type="binding site" evidence="15">
    <location>
        <position position="242"/>
    </location>
    <ligand>
        <name>Ca(2+)</name>
        <dbReference type="ChEBI" id="CHEBI:29108"/>
        <label>2</label>
    </ligand>
</feature>
<dbReference type="GO" id="GO:0046872">
    <property type="term" value="F:metal ion binding"/>
    <property type="evidence" value="ECO:0007669"/>
    <property type="project" value="UniProtKB-UniRule"/>
</dbReference>
<feature type="active site" description="Proton acceptor" evidence="13">
    <location>
        <position position="67"/>
    </location>
</feature>
<dbReference type="PRINTS" id="PR00458">
    <property type="entry name" value="PEROXIDASE"/>
</dbReference>
<feature type="disulfide bond" evidence="17">
    <location>
        <begin position="69"/>
        <end position="74"/>
    </location>
</feature>
<evidence type="ECO:0000256" key="2">
    <source>
        <dbReference type="ARBA" id="ARBA00006873"/>
    </source>
</evidence>
<keyword evidence="3 18" id="KW-0575">Peroxidase</keyword>
<evidence type="ECO:0000256" key="11">
    <source>
        <dbReference type="ARBA" id="ARBA00023283"/>
    </source>
</evidence>
<dbReference type="CDD" id="cd00693">
    <property type="entry name" value="secretory_peroxidase"/>
    <property type="match status" value="1"/>
</dbReference>
<evidence type="ECO:0000256" key="5">
    <source>
        <dbReference type="ARBA" id="ARBA00022723"/>
    </source>
</evidence>
<evidence type="ECO:0000259" key="19">
    <source>
        <dbReference type="PROSITE" id="PS50873"/>
    </source>
</evidence>
<evidence type="ECO:0000256" key="12">
    <source>
        <dbReference type="ARBA" id="ARBA00023324"/>
    </source>
</evidence>
<keyword evidence="7 18" id="KW-0560">Oxidoreductase</keyword>
<feature type="binding site" evidence="15">
    <location>
        <position position="249"/>
    </location>
    <ligand>
        <name>Ca(2+)</name>
        <dbReference type="ChEBI" id="CHEBI:29108"/>
        <label>2</label>
    </ligand>
</feature>
<reference evidence="20" key="1">
    <citation type="journal article" date="2017" name="Gigascience">
        <title>The genome draft of coconut (Cocos nucifera).</title>
        <authorList>
            <person name="Xiao Y."/>
            <person name="Xu P."/>
            <person name="Fan H."/>
            <person name="Baudouin L."/>
            <person name="Xia W."/>
            <person name="Bocs S."/>
            <person name="Xu J."/>
            <person name="Li Q."/>
            <person name="Guo A."/>
            <person name="Zhou L."/>
            <person name="Li J."/>
            <person name="Wu Y."/>
            <person name="Ma Z."/>
            <person name="Armero A."/>
            <person name="Issali A.E."/>
            <person name="Liu N."/>
            <person name="Peng M."/>
            <person name="Yang Y."/>
        </authorList>
    </citation>
    <scope>NUCLEOTIDE SEQUENCE</scope>
    <source>
        <tissue evidence="20">Spear leaf of Hainan Tall coconut</tissue>
    </source>
</reference>
<dbReference type="FunFam" id="1.10.520.10:FF:000001">
    <property type="entry name" value="Peroxidase"/>
    <property type="match status" value="1"/>
</dbReference>
<dbReference type="InterPro" id="IPR019793">
    <property type="entry name" value="Peroxidases_heam-ligand_BS"/>
</dbReference>
<sequence>MIASYVVKLLMLIEVLTSGARLGVDALSMGYYAMSCPLAEPMVRDVVNQALRQDPTLAAGLLRMHFHDCFIQGCDGSVLIDSTKDNTAEKDSPANLSLRGYEIIDQAKQMIEDQCPGVVSCADILALAARDAVFFSGGPYYDIPQGRMDGSRSKIGDTINLPAPTLNTTALIKMFARHGFNIEELVVLSGAHTLGAARCSSFKHRLSNFDSTHDVDPNLDSDFAKTMSRTCSQGDDTPMALDPTRNSFDNAYFNALQRRMGLLFSDQSLFADPQTRRFVDAFAMNQAMFFFNFQQAMVKMGSLDVKEGDQGEIRLDCRKVN</sequence>
<dbReference type="PROSITE" id="PS00436">
    <property type="entry name" value="PEROXIDASE_2"/>
    <property type="match status" value="1"/>
</dbReference>
<dbReference type="Gene3D" id="1.10.520.10">
    <property type="match status" value="1"/>
</dbReference>
<keyword evidence="18" id="KW-0964">Secreted</keyword>
<accession>A0A8K0HX95</accession>
<keyword evidence="4 18" id="KW-0349">Heme</keyword>
<dbReference type="EC" id="1.11.1.7" evidence="18"/>
<feature type="chain" id="PRO_5035487314" description="Peroxidase" evidence="18">
    <location>
        <begin position="20"/>
        <end position="321"/>
    </location>
</feature>
<evidence type="ECO:0000256" key="17">
    <source>
        <dbReference type="PIRSR" id="PIRSR600823-5"/>
    </source>
</evidence>
<proteinExistence type="inferred from homology"/>
<dbReference type="PROSITE" id="PS00435">
    <property type="entry name" value="PEROXIDASE_1"/>
    <property type="match status" value="1"/>
</dbReference>
<evidence type="ECO:0000256" key="18">
    <source>
        <dbReference type="RuleBase" id="RU362060"/>
    </source>
</evidence>
<dbReference type="PRINTS" id="PR00461">
    <property type="entry name" value="PLPEROXIDASE"/>
</dbReference>
<keyword evidence="11" id="KW-0873">Pyrrolidone carboxylic acid</keyword>
<feature type="binding site" evidence="15">
    <location>
        <position position="75"/>
    </location>
    <ligand>
        <name>Ca(2+)</name>
        <dbReference type="ChEBI" id="CHEBI:29108"/>
        <label>1</label>
    </ligand>
</feature>
<name>A0A8K0HX95_COCNU</name>
<evidence type="ECO:0000313" key="20">
    <source>
        <dbReference type="EMBL" id="KAG1328230.1"/>
    </source>
</evidence>
<evidence type="ECO:0000256" key="9">
    <source>
        <dbReference type="ARBA" id="ARBA00023157"/>
    </source>
</evidence>
<dbReference type="GO" id="GO:0140825">
    <property type="term" value="F:lactoperoxidase activity"/>
    <property type="evidence" value="ECO:0007669"/>
    <property type="project" value="UniProtKB-EC"/>
</dbReference>
<dbReference type="GO" id="GO:0042744">
    <property type="term" value="P:hydrogen peroxide catabolic process"/>
    <property type="evidence" value="ECO:0007669"/>
    <property type="project" value="UniProtKB-KW"/>
</dbReference>
<evidence type="ECO:0000256" key="16">
    <source>
        <dbReference type="PIRSR" id="PIRSR600823-4"/>
    </source>
</evidence>
<feature type="disulfide bond" evidence="17">
    <location>
        <begin position="199"/>
        <end position="231"/>
    </location>
</feature>
<dbReference type="GO" id="GO:0006979">
    <property type="term" value="P:response to oxidative stress"/>
    <property type="evidence" value="ECO:0007669"/>
    <property type="project" value="UniProtKB-UniRule"/>
</dbReference>
<dbReference type="Gene3D" id="1.10.420.10">
    <property type="entry name" value="Peroxidase, domain 2"/>
    <property type="match status" value="1"/>
</dbReference>
<evidence type="ECO:0000256" key="10">
    <source>
        <dbReference type="ARBA" id="ARBA00023180"/>
    </source>
</evidence>
<evidence type="ECO:0000256" key="13">
    <source>
        <dbReference type="PIRSR" id="PIRSR600823-1"/>
    </source>
</evidence>
<feature type="binding site" evidence="15">
    <location>
        <position position="193"/>
    </location>
    <ligand>
        <name>Ca(2+)</name>
        <dbReference type="ChEBI" id="CHEBI:29108"/>
        <label>2</label>
    </ligand>
</feature>
<feature type="disulfide bond" evidence="17">
    <location>
        <begin position="121"/>
        <end position="317"/>
    </location>
</feature>
<reference evidence="20" key="2">
    <citation type="submission" date="2019-07" db="EMBL/GenBank/DDBJ databases">
        <authorList>
            <person name="Yang Y."/>
            <person name="Bocs S."/>
            <person name="Baudouin L."/>
        </authorList>
    </citation>
    <scope>NUCLEOTIDE SEQUENCE</scope>
    <source>
        <tissue evidence="20">Spear leaf of Hainan Tall coconut</tissue>
    </source>
</reference>
<dbReference type="AlphaFoldDB" id="A0A8K0HX95"/>
<dbReference type="GO" id="GO:0020037">
    <property type="term" value="F:heme binding"/>
    <property type="evidence" value="ECO:0007669"/>
    <property type="project" value="UniProtKB-UniRule"/>
</dbReference>
<dbReference type="SUPFAM" id="SSF48113">
    <property type="entry name" value="Heme-dependent peroxidases"/>
    <property type="match status" value="1"/>
</dbReference>
<feature type="signal peptide" evidence="18">
    <location>
        <begin position="1"/>
        <end position="19"/>
    </location>
</feature>
<evidence type="ECO:0000256" key="4">
    <source>
        <dbReference type="ARBA" id="ARBA00022617"/>
    </source>
</evidence>
<keyword evidence="6 15" id="KW-0106">Calcium</keyword>
<feature type="domain" description="Plant heme peroxidase family profile" evidence="19">
    <location>
        <begin position="26"/>
        <end position="321"/>
    </location>
</feature>
<evidence type="ECO:0000313" key="21">
    <source>
        <dbReference type="Proteomes" id="UP000797356"/>
    </source>
</evidence>
<evidence type="ECO:0000256" key="14">
    <source>
        <dbReference type="PIRSR" id="PIRSR600823-2"/>
    </source>
</evidence>
<feature type="binding site" evidence="15">
    <location>
        <position position="73"/>
    </location>
    <ligand>
        <name>Ca(2+)</name>
        <dbReference type="ChEBI" id="CHEBI:29108"/>
        <label>1</label>
    </ligand>
</feature>
<dbReference type="GO" id="GO:0005576">
    <property type="term" value="C:extracellular region"/>
    <property type="evidence" value="ECO:0007669"/>
    <property type="project" value="UniProtKB-SubCell"/>
</dbReference>
<comment type="catalytic activity">
    <reaction evidence="1 18">
        <text>2 a phenolic donor + H2O2 = 2 a phenolic radical donor + 2 H2O</text>
        <dbReference type="Rhea" id="RHEA:56136"/>
        <dbReference type="ChEBI" id="CHEBI:15377"/>
        <dbReference type="ChEBI" id="CHEBI:16240"/>
        <dbReference type="ChEBI" id="CHEBI:139520"/>
        <dbReference type="ChEBI" id="CHEBI:139521"/>
        <dbReference type="EC" id="1.11.1.7"/>
    </reaction>
</comment>
<dbReference type="InterPro" id="IPR000823">
    <property type="entry name" value="Peroxidase_pln"/>
</dbReference>
<comment type="caution">
    <text evidence="20">The sequence shown here is derived from an EMBL/GenBank/DDBJ whole genome shotgun (WGS) entry which is preliminary data.</text>
</comment>
<feature type="binding site" evidence="15">
    <location>
        <position position="89"/>
    </location>
    <ligand>
        <name>Ca(2+)</name>
        <dbReference type="ChEBI" id="CHEBI:29108"/>
        <label>1</label>
    </ligand>
</feature>
<feature type="binding site" evidence="15">
    <location>
        <position position="77"/>
    </location>
    <ligand>
        <name>Ca(2+)</name>
        <dbReference type="ChEBI" id="CHEBI:29108"/>
        <label>1</label>
    </ligand>
</feature>
<comment type="similarity">
    <text evidence="18">Belongs to the peroxidase family. Classical plant (class III) peroxidase subfamily.</text>
</comment>
<keyword evidence="12 18" id="KW-0376">Hydrogen peroxide</keyword>
<evidence type="ECO:0000256" key="15">
    <source>
        <dbReference type="PIRSR" id="PIRSR600823-3"/>
    </source>
</evidence>
<keyword evidence="9 17" id="KW-1015">Disulfide bond</keyword>
<feature type="disulfide bond" evidence="17">
    <location>
        <begin position="36"/>
        <end position="115"/>
    </location>
</feature>
<evidence type="ECO:0000256" key="8">
    <source>
        <dbReference type="ARBA" id="ARBA00023004"/>
    </source>
</evidence>
<feature type="binding site" evidence="14">
    <location>
        <position position="162"/>
    </location>
    <ligand>
        <name>substrate</name>
    </ligand>
</feature>
<dbReference type="InterPro" id="IPR002016">
    <property type="entry name" value="Haem_peroxidase"/>
</dbReference>
<gene>
    <name evidence="20" type="ORF">COCNU_01G021640</name>
</gene>
<evidence type="ECO:0000256" key="1">
    <source>
        <dbReference type="ARBA" id="ARBA00000189"/>
    </source>
</evidence>
<dbReference type="PANTHER" id="PTHR31517:SF48">
    <property type="entry name" value="PEROXIDASE 16-RELATED"/>
    <property type="match status" value="1"/>
</dbReference>
<dbReference type="Proteomes" id="UP000797356">
    <property type="component" value="Chromosome 1"/>
</dbReference>
<keyword evidence="18" id="KW-0732">Signal</keyword>
<feature type="site" description="Transition state stabilizer" evidence="16">
    <location>
        <position position="63"/>
    </location>
</feature>
<keyword evidence="21" id="KW-1185">Reference proteome</keyword>
<comment type="similarity">
    <text evidence="2">Belongs to the peroxidase family. Ascorbate peroxidase subfamily.</text>
</comment>
<dbReference type="InterPro" id="IPR033905">
    <property type="entry name" value="Secretory_peroxidase"/>
</dbReference>
<protein>
    <recommendedName>
        <fullName evidence="18">Peroxidase</fullName>
        <ecNumber evidence="18">1.11.1.7</ecNumber>
    </recommendedName>
</protein>
<comment type="cofactor">
    <cofactor evidence="15 18">
        <name>heme b</name>
        <dbReference type="ChEBI" id="CHEBI:60344"/>
    </cofactor>
    <text evidence="15 18">Binds 1 heme b (iron(II)-protoporphyrin IX) group per subunit.</text>
</comment>
<organism evidence="20 21">
    <name type="scientific">Cocos nucifera</name>
    <name type="common">Coconut palm</name>
    <dbReference type="NCBI Taxonomy" id="13894"/>
    <lineage>
        <taxon>Eukaryota</taxon>
        <taxon>Viridiplantae</taxon>
        <taxon>Streptophyta</taxon>
        <taxon>Embryophyta</taxon>
        <taxon>Tracheophyta</taxon>
        <taxon>Spermatophyta</taxon>
        <taxon>Magnoliopsida</taxon>
        <taxon>Liliopsida</taxon>
        <taxon>Arecaceae</taxon>
        <taxon>Arecoideae</taxon>
        <taxon>Cocoseae</taxon>
        <taxon>Attaleinae</taxon>
        <taxon>Cocos</taxon>
    </lineage>
</organism>
<keyword evidence="8 15" id="KW-0408">Iron</keyword>
<dbReference type="EMBL" id="CM017872">
    <property type="protein sequence ID" value="KAG1328230.1"/>
    <property type="molecule type" value="Genomic_DNA"/>
</dbReference>
<evidence type="ECO:0000256" key="7">
    <source>
        <dbReference type="ARBA" id="ARBA00023002"/>
    </source>
</evidence>
<feature type="binding site" description="axial binding residue" evidence="15">
    <location>
        <position position="192"/>
    </location>
    <ligand>
        <name>heme b</name>
        <dbReference type="ChEBI" id="CHEBI:60344"/>
    </ligand>
    <ligandPart>
        <name>Fe</name>
        <dbReference type="ChEBI" id="CHEBI:18248"/>
    </ligandPart>
</feature>
<dbReference type="FunFam" id="1.10.420.10:FF:000001">
    <property type="entry name" value="Peroxidase"/>
    <property type="match status" value="1"/>
</dbReference>
<dbReference type="PANTHER" id="PTHR31517">
    <property type="match status" value="1"/>
</dbReference>
<keyword evidence="5 15" id="KW-0479">Metal-binding</keyword>
<comment type="subcellular location">
    <subcellularLocation>
        <location evidence="18">Secreted</location>
    </subcellularLocation>
</comment>
<dbReference type="OrthoDB" id="2113341at2759"/>